<accession>D9PJU3</accession>
<protein>
    <submittedName>
        <fullName evidence="2">Uncharacterized protein</fullName>
    </submittedName>
</protein>
<evidence type="ECO:0000256" key="1">
    <source>
        <dbReference type="SAM" id="Phobius"/>
    </source>
</evidence>
<dbReference type="EMBL" id="ADZX01000552">
    <property type="protein sequence ID" value="EFK96172.1"/>
    <property type="molecule type" value="Genomic_DNA"/>
</dbReference>
<organism evidence="2">
    <name type="scientific">sediment metagenome</name>
    <dbReference type="NCBI Taxonomy" id="749907"/>
    <lineage>
        <taxon>unclassified sequences</taxon>
        <taxon>metagenomes</taxon>
        <taxon>ecological metagenomes</taxon>
    </lineage>
</organism>
<comment type="caution">
    <text evidence="2">The sequence shown here is derived from an EMBL/GenBank/DDBJ whole genome shotgun (WGS) entry which is preliminary data.</text>
</comment>
<gene>
    <name evidence="2" type="ORF">LDC_1806</name>
</gene>
<sequence>MILITMVVITMGQIGIQAIDKVLKMDVIPDKVLIEKIHINTIIIIAIEMVGMLAITIVGQIIITITTIKMVIRMDVGLEDMLGLRKIHINTDITQVIEVAGIKAIVSADIKQIR</sequence>
<keyword evidence="1" id="KW-0812">Transmembrane</keyword>
<dbReference type="AlphaFoldDB" id="D9PJU3"/>
<feature type="transmembrane region" description="Helical" evidence="1">
    <location>
        <begin position="42"/>
        <end position="65"/>
    </location>
</feature>
<proteinExistence type="predicted"/>
<reference evidence="2" key="1">
    <citation type="submission" date="2010-07" db="EMBL/GenBank/DDBJ databases">
        <authorList>
            <consortium name="CONSOLIDER consortium CSD2007-00005"/>
            <person name="Guazzaroni M.-E."/>
            <person name="Richter M."/>
            <person name="Garcia-Salamanca A."/>
            <person name="Yarza P."/>
            <person name="Ferrer M."/>
        </authorList>
    </citation>
    <scope>NUCLEOTIDE SEQUENCE</scope>
</reference>
<name>D9PJU3_9ZZZZ</name>
<reference evidence="2" key="2">
    <citation type="journal article" date="2011" name="Microb. Ecol.">
        <title>Taxonomic and Functional Metagenomic Profiling of the Microbial Community in the Anoxic Sediment of a Sub-saline Shallow Lake (Laguna de Carrizo, Central Spain).</title>
        <authorList>
            <person name="Ferrer M."/>
            <person name="Guazzaroni M.E."/>
            <person name="Richter M."/>
            <person name="Garcia-Salamanca A."/>
            <person name="Yarza P."/>
            <person name="Suarez-Suarez A."/>
            <person name="Solano J."/>
            <person name="Alcaide M."/>
            <person name="van Dillewijn P."/>
            <person name="Molina-Henares M.A."/>
            <person name="Lopez-Cortes N."/>
            <person name="Al-Ramahi Y."/>
            <person name="Guerrero C."/>
            <person name="Acosta A."/>
            <person name="de Eugenio L.I."/>
            <person name="Martinez V."/>
            <person name="Marques S."/>
            <person name="Rojo F."/>
            <person name="Santero E."/>
            <person name="Genilloud O."/>
            <person name="Perez-Perez J."/>
            <person name="Rossello-Mora R."/>
            <person name="Ramos J.L."/>
        </authorList>
    </citation>
    <scope>NUCLEOTIDE SEQUENCE</scope>
</reference>
<evidence type="ECO:0000313" key="2">
    <source>
        <dbReference type="EMBL" id="EFK96172.1"/>
    </source>
</evidence>
<keyword evidence="1" id="KW-0472">Membrane</keyword>
<keyword evidence="1" id="KW-1133">Transmembrane helix</keyword>